<dbReference type="Gene3D" id="2.60.40.10">
    <property type="entry name" value="Immunoglobulins"/>
    <property type="match status" value="1"/>
</dbReference>
<dbReference type="SUPFAM" id="SSF51445">
    <property type="entry name" value="(Trans)glycosidases"/>
    <property type="match status" value="1"/>
</dbReference>
<evidence type="ECO:0000256" key="1">
    <source>
        <dbReference type="ARBA" id="ARBA00008061"/>
    </source>
</evidence>
<accession>U5WKE9</accession>
<evidence type="ECO:0000313" key="7">
    <source>
        <dbReference type="Proteomes" id="UP000017786"/>
    </source>
</evidence>
<evidence type="ECO:0000259" key="5">
    <source>
        <dbReference type="SMART" id="SM00642"/>
    </source>
</evidence>
<evidence type="ECO:0000256" key="4">
    <source>
        <dbReference type="SAM" id="MobiDB-lite"/>
    </source>
</evidence>
<dbReference type="Pfam" id="PF02922">
    <property type="entry name" value="CBM_48"/>
    <property type="match status" value="1"/>
</dbReference>
<organism evidence="6 7">
    <name type="scientific">Mycobacterium kansasii ATCC 12478</name>
    <dbReference type="NCBI Taxonomy" id="557599"/>
    <lineage>
        <taxon>Bacteria</taxon>
        <taxon>Bacillati</taxon>
        <taxon>Actinomycetota</taxon>
        <taxon>Actinomycetes</taxon>
        <taxon>Mycobacteriales</taxon>
        <taxon>Mycobacteriaceae</taxon>
        <taxon>Mycobacterium</taxon>
    </lineage>
</organism>
<reference evidence="6 7" key="1">
    <citation type="submission" date="2013-10" db="EMBL/GenBank/DDBJ databases">
        <title>Genome sequence of Mycobacterium kansasii.</title>
        <authorList>
            <consortium name="McGill University Mycobacterium genome consortium"/>
            <person name="Veyrier F.J."/>
            <person name="Behr M.A."/>
        </authorList>
    </citation>
    <scope>NUCLEOTIDE SEQUENCE [LARGE SCALE GENOMIC DNA]</scope>
    <source>
        <strain evidence="6 7">ATCC 12478</strain>
    </source>
</reference>
<dbReference type="Gene3D" id="2.60.40.1180">
    <property type="entry name" value="Golgi alpha-mannosidase II"/>
    <property type="match status" value="1"/>
</dbReference>
<dbReference type="CDD" id="cd11326">
    <property type="entry name" value="AmyAc_Glg_debranch"/>
    <property type="match status" value="1"/>
</dbReference>
<dbReference type="NCBIfam" id="TIGR02100">
    <property type="entry name" value="glgX_debranch"/>
    <property type="match status" value="1"/>
</dbReference>
<dbReference type="InterPro" id="IPR044505">
    <property type="entry name" value="GlgX_Isoamylase_N_E_set"/>
</dbReference>
<dbReference type="InterPro" id="IPR017853">
    <property type="entry name" value="GH"/>
</dbReference>
<dbReference type="eggNOG" id="COG1523">
    <property type="taxonomic scope" value="Bacteria"/>
</dbReference>
<name>U5WKE9_MYCKA</name>
<dbReference type="Pfam" id="PF00128">
    <property type="entry name" value="Alpha-amylase"/>
    <property type="match status" value="1"/>
</dbReference>
<dbReference type="SMART" id="SM00642">
    <property type="entry name" value="Aamy"/>
    <property type="match status" value="1"/>
</dbReference>
<dbReference type="KEGG" id="mkn:MKAN_04290"/>
<dbReference type="InterPro" id="IPR004193">
    <property type="entry name" value="Glyco_hydro_13_N"/>
</dbReference>
<evidence type="ECO:0000313" key="6">
    <source>
        <dbReference type="EMBL" id="AGZ49594.1"/>
    </source>
</evidence>
<dbReference type="SUPFAM" id="SSF81296">
    <property type="entry name" value="E set domains"/>
    <property type="match status" value="1"/>
</dbReference>
<dbReference type="InterPro" id="IPR014756">
    <property type="entry name" value="Ig_E-set"/>
</dbReference>
<dbReference type="InterPro" id="IPR013780">
    <property type="entry name" value="Glyco_hydro_b"/>
</dbReference>
<dbReference type="HOGENOM" id="CLU_011725_1_1_11"/>
<proteinExistence type="inferred from homology"/>
<gene>
    <name evidence="6" type="ORF">MKAN_04290</name>
</gene>
<dbReference type="GO" id="GO:0005980">
    <property type="term" value="P:glycogen catabolic process"/>
    <property type="evidence" value="ECO:0007669"/>
    <property type="project" value="InterPro"/>
</dbReference>
<dbReference type="Proteomes" id="UP000017786">
    <property type="component" value="Chromosome"/>
</dbReference>
<sequence length="774" mass="86518">MFRMRLTSTEADVDNAGRVWPRHRRGINCAMTSAPVVAPTPTLEVWPGRAYPLGATYDGAGTNFALFSEVAERVELCLFDADGTETRITLPEVDAFVWHAYLPTIEPGQRYGYRVHGPYDPRAGHRCNPSKLLLDPYSKAIDGIFDWNQSLFGYPFGDPESRNDDDSAASMPKAVVINPYFDWGTDRPPNHHYADTVIYEAHVKGLTQTHPDVPEHLRGTYAAVAHPAIVEHLTSIGVTAIELMPVHHFANDSTLVEKGLSNYWGYNTISFFAPDPKYSSATSAGGQVQEFKAMVRTLHEAGIEVILDVVYNHTAEGNHLGPTLSMRGIDNAAYYRLVDDDKRYYLDHTGTGNSLNVGHPHSLQLIMDSLRYWVTEMHVDGFRFDLAATLAREFYEVDRLATFFELVQQDPTVSQVKLIAEPWDVGPGGYQVGNFPPQWTEWNGKYRDTVRDFWRGEPATLDEFAYRLSGSADLYEHTARRPVASINFVTAHDGFTLRDLVSYNDKHNEANGEDNNDGESHNRSWNCGFEGPSDDTGVNELRSRQQRNFLTTLLLSQGVPMIGHGDELGRTQNGNNNGYCQDNEITWVNWAEADVGLLDFTRAVSALRANHPVFRRRRFFSGKPVGRRGEDGLPDIAWFAADGSEMTDEDWGASFAKSIAVFLNGHGIPDRDLRGQRVFDDSFVLCFNAHHEPIEFTLPPAKFGEKWRTVVYTGARQLAPRDELPAAARLTVDARSTVVLQAASESQQSQPDITGIAGQWRFESGARPAVSPRL</sequence>
<protein>
    <submittedName>
        <fullName evidence="6">Glycogen debranching protein</fullName>
    </submittedName>
</protein>
<feature type="domain" description="Glycosyl hydrolase family 13 catalytic" evidence="5">
    <location>
        <begin position="208"/>
        <end position="608"/>
    </location>
</feature>
<dbReference type="PANTHER" id="PTHR43002">
    <property type="entry name" value="GLYCOGEN DEBRANCHING ENZYME"/>
    <property type="match status" value="1"/>
</dbReference>
<dbReference type="InterPro" id="IPR013783">
    <property type="entry name" value="Ig-like_fold"/>
</dbReference>
<dbReference type="EMBL" id="CP006835">
    <property type="protein sequence ID" value="AGZ49594.1"/>
    <property type="molecule type" value="Genomic_DNA"/>
</dbReference>
<dbReference type="SUPFAM" id="SSF51011">
    <property type="entry name" value="Glycosyl hydrolase domain"/>
    <property type="match status" value="1"/>
</dbReference>
<dbReference type="InterPro" id="IPR011837">
    <property type="entry name" value="Glycogen_debranch_GlgX"/>
</dbReference>
<evidence type="ECO:0000256" key="2">
    <source>
        <dbReference type="ARBA" id="ARBA00022801"/>
    </source>
</evidence>
<comment type="similarity">
    <text evidence="1">Belongs to the glycosyl hydrolase 13 family.</text>
</comment>
<keyword evidence="2" id="KW-0378">Hydrolase</keyword>
<feature type="region of interest" description="Disordered" evidence="4">
    <location>
        <begin position="506"/>
        <end position="525"/>
    </location>
</feature>
<evidence type="ECO:0000256" key="3">
    <source>
        <dbReference type="ARBA" id="ARBA00023295"/>
    </source>
</evidence>
<dbReference type="AlphaFoldDB" id="U5WKE9"/>
<keyword evidence="3" id="KW-0326">Glycosidase</keyword>
<dbReference type="InterPro" id="IPR006047">
    <property type="entry name" value="GH13_cat_dom"/>
</dbReference>
<dbReference type="CDD" id="cd02856">
    <property type="entry name" value="E_set_GDE_Isoamylase_N"/>
    <property type="match status" value="1"/>
</dbReference>
<dbReference type="GO" id="GO:0004135">
    <property type="term" value="F:amylo-alpha-1,6-glucosidase activity"/>
    <property type="evidence" value="ECO:0007669"/>
    <property type="project" value="InterPro"/>
</dbReference>
<dbReference type="Gene3D" id="3.20.20.80">
    <property type="entry name" value="Glycosidases"/>
    <property type="match status" value="1"/>
</dbReference>